<dbReference type="Proteomes" id="UP000735302">
    <property type="component" value="Unassembled WGS sequence"/>
</dbReference>
<dbReference type="AlphaFoldDB" id="A0AAV3ZJ63"/>
<comment type="caution">
    <text evidence="1">The sequence shown here is derived from an EMBL/GenBank/DDBJ whole genome shotgun (WGS) entry which is preliminary data.</text>
</comment>
<gene>
    <name evidence="1" type="ORF">PoB_002135300</name>
</gene>
<evidence type="ECO:0000313" key="1">
    <source>
        <dbReference type="EMBL" id="GFN94847.1"/>
    </source>
</evidence>
<keyword evidence="2" id="KW-1185">Reference proteome</keyword>
<sequence length="104" mass="11728">MRYQVSYPSGRNSNPHPPLCHVTVTIFSASCQSKNRTSKPGERMFYSLGVSYCLSGAHEMQCSPSRREREGRLFRFLSRGLEEVEDADIFISLWHCLGPGSIDA</sequence>
<proteinExistence type="predicted"/>
<reference evidence="1 2" key="1">
    <citation type="journal article" date="2021" name="Elife">
        <title>Chloroplast acquisition without the gene transfer in kleptoplastic sea slugs, Plakobranchus ocellatus.</title>
        <authorList>
            <person name="Maeda T."/>
            <person name="Takahashi S."/>
            <person name="Yoshida T."/>
            <person name="Shimamura S."/>
            <person name="Takaki Y."/>
            <person name="Nagai Y."/>
            <person name="Toyoda A."/>
            <person name="Suzuki Y."/>
            <person name="Arimoto A."/>
            <person name="Ishii H."/>
            <person name="Satoh N."/>
            <person name="Nishiyama T."/>
            <person name="Hasebe M."/>
            <person name="Maruyama T."/>
            <person name="Minagawa J."/>
            <person name="Obokata J."/>
            <person name="Shigenobu S."/>
        </authorList>
    </citation>
    <scope>NUCLEOTIDE SEQUENCE [LARGE SCALE GENOMIC DNA]</scope>
</reference>
<organism evidence="1 2">
    <name type="scientific">Plakobranchus ocellatus</name>
    <dbReference type="NCBI Taxonomy" id="259542"/>
    <lineage>
        <taxon>Eukaryota</taxon>
        <taxon>Metazoa</taxon>
        <taxon>Spiralia</taxon>
        <taxon>Lophotrochozoa</taxon>
        <taxon>Mollusca</taxon>
        <taxon>Gastropoda</taxon>
        <taxon>Heterobranchia</taxon>
        <taxon>Euthyneura</taxon>
        <taxon>Panpulmonata</taxon>
        <taxon>Sacoglossa</taxon>
        <taxon>Placobranchoidea</taxon>
        <taxon>Plakobranchidae</taxon>
        <taxon>Plakobranchus</taxon>
    </lineage>
</organism>
<evidence type="ECO:0000313" key="2">
    <source>
        <dbReference type="Proteomes" id="UP000735302"/>
    </source>
</evidence>
<dbReference type="PROSITE" id="PS51257">
    <property type="entry name" value="PROKAR_LIPOPROTEIN"/>
    <property type="match status" value="1"/>
</dbReference>
<protein>
    <submittedName>
        <fullName evidence="1">Uncharacterized protein</fullName>
    </submittedName>
</protein>
<dbReference type="EMBL" id="BLXT01002480">
    <property type="protein sequence ID" value="GFN94847.1"/>
    <property type="molecule type" value="Genomic_DNA"/>
</dbReference>
<name>A0AAV3ZJ63_9GAST</name>
<accession>A0AAV3ZJ63</accession>